<keyword evidence="2" id="KW-1185">Reference proteome</keyword>
<dbReference type="AlphaFoldDB" id="A0AAE0Z142"/>
<dbReference type="Proteomes" id="UP001283361">
    <property type="component" value="Unassembled WGS sequence"/>
</dbReference>
<dbReference type="EMBL" id="JAWDGP010005011">
    <property type="protein sequence ID" value="KAK3760341.1"/>
    <property type="molecule type" value="Genomic_DNA"/>
</dbReference>
<gene>
    <name evidence="1" type="ORF">RRG08_046002</name>
</gene>
<comment type="caution">
    <text evidence="1">The sequence shown here is derived from an EMBL/GenBank/DDBJ whole genome shotgun (WGS) entry which is preliminary data.</text>
</comment>
<evidence type="ECO:0000313" key="1">
    <source>
        <dbReference type="EMBL" id="KAK3760341.1"/>
    </source>
</evidence>
<accession>A0AAE0Z142</accession>
<protein>
    <submittedName>
        <fullName evidence="1">Uncharacterized protein</fullName>
    </submittedName>
</protein>
<reference evidence="1" key="1">
    <citation type="journal article" date="2023" name="G3 (Bethesda)">
        <title>A reference genome for the long-term kleptoplast-retaining sea slug Elysia crispata morphotype clarki.</title>
        <authorList>
            <person name="Eastman K.E."/>
            <person name="Pendleton A.L."/>
            <person name="Shaikh M.A."/>
            <person name="Suttiyut T."/>
            <person name="Ogas R."/>
            <person name="Tomko P."/>
            <person name="Gavelis G."/>
            <person name="Widhalm J.R."/>
            <person name="Wisecaver J.H."/>
        </authorList>
    </citation>
    <scope>NUCLEOTIDE SEQUENCE</scope>
    <source>
        <strain evidence="1">ECLA1</strain>
    </source>
</reference>
<sequence>MRFLAWGSENVKSVAGVALLPTPFPSFPVCQVFAVNCDSDVSNHRTSATRDRRSKRILCRRTRAPA</sequence>
<evidence type="ECO:0000313" key="2">
    <source>
        <dbReference type="Proteomes" id="UP001283361"/>
    </source>
</evidence>
<organism evidence="1 2">
    <name type="scientific">Elysia crispata</name>
    <name type="common">lettuce slug</name>
    <dbReference type="NCBI Taxonomy" id="231223"/>
    <lineage>
        <taxon>Eukaryota</taxon>
        <taxon>Metazoa</taxon>
        <taxon>Spiralia</taxon>
        <taxon>Lophotrochozoa</taxon>
        <taxon>Mollusca</taxon>
        <taxon>Gastropoda</taxon>
        <taxon>Heterobranchia</taxon>
        <taxon>Euthyneura</taxon>
        <taxon>Panpulmonata</taxon>
        <taxon>Sacoglossa</taxon>
        <taxon>Placobranchoidea</taxon>
        <taxon>Plakobranchidae</taxon>
        <taxon>Elysia</taxon>
    </lineage>
</organism>
<proteinExistence type="predicted"/>
<name>A0AAE0Z142_9GAST</name>